<comment type="caution">
    <text evidence="1">The sequence shown here is derived from an EMBL/GenBank/DDBJ whole genome shotgun (WGS) entry which is preliminary data.</text>
</comment>
<gene>
    <name evidence="1" type="ORF">RchiOBHm_Chr7g0181381</name>
</gene>
<proteinExistence type="predicted"/>
<protein>
    <submittedName>
        <fullName evidence="1">Uncharacterized protein</fullName>
    </submittedName>
</protein>
<evidence type="ECO:0000313" key="1">
    <source>
        <dbReference type="EMBL" id="PRQ16177.1"/>
    </source>
</evidence>
<dbReference type="Gramene" id="PRQ16177">
    <property type="protein sequence ID" value="PRQ16177"/>
    <property type="gene ID" value="RchiOBHm_Chr7g0181381"/>
</dbReference>
<sequence>MTDCIFCTYMHGLAWPGIQVQNCLKCVLYLNLDARGNAKHACVGTASKLISFKQSSLHHQYGIKGQEPNTYEWGGCLLPMAY</sequence>
<dbReference type="Proteomes" id="UP000238479">
    <property type="component" value="Chromosome 7"/>
</dbReference>
<accession>A0A2P6P2L0</accession>
<name>A0A2P6P2L0_ROSCH</name>
<dbReference type="AlphaFoldDB" id="A0A2P6P2L0"/>
<keyword evidence="2" id="KW-1185">Reference proteome</keyword>
<evidence type="ECO:0000313" key="2">
    <source>
        <dbReference type="Proteomes" id="UP000238479"/>
    </source>
</evidence>
<organism evidence="1 2">
    <name type="scientific">Rosa chinensis</name>
    <name type="common">China rose</name>
    <dbReference type="NCBI Taxonomy" id="74649"/>
    <lineage>
        <taxon>Eukaryota</taxon>
        <taxon>Viridiplantae</taxon>
        <taxon>Streptophyta</taxon>
        <taxon>Embryophyta</taxon>
        <taxon>Tracheophyta</taxon>
        <taxon>Spermatophyta</taxon>
        <taxon>Magnoliopsida</taxon>
        <taxon>eudicotyledons</taxon>
        <taxon>Gunneridae</taxon>
        <taxon>Pentapetalae</taxon>
        <taxon>rosids</taxon>
        <taxon>fabids</taxon>
        <taxon>Rosales</taxon>
        <taxon>Rosaceae</taxon>
        <taxon>Rosoideae</taxon>
        <taxon>Rosoideae incertae sedis</taxon>
        <taxon>Rosa</taxon>
    </lineage>
</organism>
<reference evidence="1 2" key="1">
    <citation type="journal article" date="2018" name="Nat. Genet.">
        <title>The Rosa genome provides new insights in the design of modern roses.</title>
        <authorList>
            <person name="Bendahmane M."/>
        </authorList>
    </citation>
    <scope>NUCLEOTIDE SEQUENCE [LARGE SCALE GENOMIC DNA]</scope>
    <source>
        <strain evidence="2">cv. Old Blush</strain>
    </source>
</reference>
<dbReference type="EMBL" id="PDCK01000045">
    <property type="protein sequence ID" value="PRQ16177.1"/>
    <property type="molecule type" value="Genomic_DNA"/>
</dbReference>